<keyword evidence="2" id="KW-1185">Reference proteome</keyword>
<gene>
    <name evidence="1" type="ORF">SAMN04487775_10387</name>
</gene>
<organism evidence="1 2">
    <name type="scientific">Treponema bryantii</name>
    <dbReference type="NCBI Taxonomy" id="163"/>
    <lineage>
        <taxon>Bacteria</taxon>
        <taxon>Pseudomonadati</taxon>
        <taxon>Spirochaetota</taxon>
        <taxon>Spirochaetia</taxon>
        <taxon>Spirochaetales</taxon>
        <taxon>Treponemataceae</taxon>
        <taxon>Treponema</taxon>
    </lineage>
</organism>
<accession>A0A1I3JKM9</accession>
<name>A0A1I3JKM9_9SPIR</name>
<evidence type="ECO:0000313" key="1">
    <source>
        <dbReference type="EMBL" id="SFI60680.1"/>
    </source>
</evidence>
<proteinExistence type="predicted"/>
<evidence type="ECO:0000313" key="2">
    <source>
        <dbReference type="Proteomes" id="UP000182737"/>
    </source>
</evidence>
<dbReference type="RefSeq" id="WP_074930938.1">
    <property type="nucleotide sequence ID" value="NZ_FORI01000003.1"/>
</dbReference>
<sequence length="301" mass="34559">MSKELLSPDFTVDTLRKRLAALNIALEQKRKDLKELPEGHLRIAQTSHKPQYYHYIEPKDFKGVFIPRSDDDLARQLAQKDYDLKVIKLLENEIHAMTRCLRQICRGGRLPTANSSAATKLGDLYAKMCPARQSLVTPVTLTAEQYAKQWLSVTWPRRPFSPDTPVHTTTSGIQVRSKSEVLIAEALSRHNIPFRYEYPLKLRRPSGDIVTLHPDFLCLNVESRTEFYWEHFGLMDNPDYSNNAAGKLRLYTENGILAGRNLIITMEIQSEPLTTRLVEKLIYDHIPQKKANTFSSYGLFV</sequence>
<dbReference type="Proteomes" id="UP000182737">
    <property type="component" value="Unassembled WGS sequence"/>
</dbReference>
<dbReference type="AlphaFoldDB" id="A0A1I3JKM9"/>
<dbReference type="OrthoDB" id="9803432at2"/>
<dbReference type="EMBL" id="FORI01000003">
    <property type="protein sequence ID" value="SFI60680.1"/>
    <property type="molecule type" value="Genomic_DNA"/>
</dbReference>
<reference evidence="2" key="1">
    <citation type="submission" date="2016-10" db="EMBL/GenBank/DDBJ databases">
        <authorList>
            <person name="Varghese N."/>
            <person name="Submissions S."/>
        </authorList>
    </citation>
    <scope>NUCLEOTIDE SEQUENCE [LARGE SCALE GENOMIC DNA]</scope>
    <source>
        <strain evidence="2">XBD1002</strain>
    </source>
</reference>
<protein>
    <submittedName>
        <fullName evidence="1">Uncharacterized protein</fullName>
    </submittedName>
</protein>